<evidence type="ECO:0000313" key="1">
    <source>
        <dbReference type="EMBL" id="NIH82180.1"/>
    </source>
</evidence>
<dbReference type="EMBL" id="JAANOU010000001">
    <property type="protein sequence ID" value="NIH82180.1"/>
    <property type="molecule type" value="Genomic_DNA"/>
</dbReference>
<gene>
    <name evidence="1" type="ORF">FHX46_004710</name>
</gene>
<name>A0ABX0T2Q2_9PSEU</name>
<accession>A0ABX0T2Q2</accession>
<keyword evidence="2" id="KW-1185">Reference proteome</keyword>
<sequence length="216" mass="24168">MVPALPANPLSIELTLTHRRFWWRIDDEDEEPEQWDASADISHLERCRDDLRHVGDIVFAVADLTRKRNLLDSVVLGEWALEFIAETVIDPDRGGLHPELDSMISDGPPRLIVLRSIGIEEPWRGHGLGAALTASALRIMAPHARLAVCRVSPQEFRGGGASREAAETTALRAAAKLERAGFRRWRGVHIVDLGSPGSVHPRADVLDQWWHWHGED</sequence>
<organism evidence="1 2">
    <name type="scientific">Amycolatopsis viridis</name>
    <dbReference type="NCBI Taxonomy" id="185678"/>
    <lineage>
        <taxon>Bacteria</taxon>
        <taxon>Bacillati</taxon>
        <taxon>Actinomycetota</taxon>
        <taxon>Actinomycetes</taxon>
        <taxon>Pseudonocardiales</taxon>
        <taxon>Pseudonocardiaceae</taxon>
        <taxon>Amycolatopsis</taxon>
    </lineage>
</organism>
<dbReference type="RefSeq" id="WP_167119044.1">
    <property type="nucleotide sequence ID" value="NZ_JAANOU010000001.1"/>
</dbReference>
<protein>
    <submittedName>
        <fullName evidence="1">GNAT superfamily N-acetyltransferase</fullName>
    </submittedName>
</protein>
<dbReference type="Proteomes" id="UP000754495">
    <property type="component" value="Unassembled WGS sequence"/>
</dbReference>
<proteinExistence type="predicted"/>
<evidence type="ECO:0000313" key="2">
    <source>
        <dbReference type="Proteomes" id="UP000754495"/>
    </source>
</evidence>
<reference evidence="1 2" key="1">
    <citation type="submission" date="2020-03" db="EMBL/GenBank/DDBJ databases">
        <title>Sequencing the genomes of 1000 actinobacteria strains.</title>
        <authorList>
            <person name="Klenk H.-P."/>
        </authorList>
    </citation>
    <scope>NUCLEOTIDE SEQUENCE [LARGE SCALE GENOMIC DNA]</scope>
    <source>
        <strain evidence="1 2">DSM 45668</strain>
    </source>
</reference>
<comment type="caution">
    <text evidence="1">The sequence shown here is derived from an EMBL/GenBank/DDBJ whole genome shotgun (WGS) entry which is preliminary data.</text>
</comment>